<dbReference type="InterPro" id="IPR036770">
    <property type="entry name" value="Ankyrin_rpt-contain_sf"/>
</dbReference>
<gene>
    <name evidence="5" type="ORF">P153DRAFT_391708</name>
</gene>
<dbReference type="PANTHER" id="PTHR24189">
    <property type="entry name" value="MYOTROPHIN"/>
    <property type="match status" value="1"/>
</dbReference>
<dbReference type="Pfam" id="PF12796">
    <property type="entry name" value="Ank_2"/>
    <property type="match status" value="1"/>
</dbReference>
<evidence type="ECO:0000256" key="1">
    <source>
        <dbReference type="ARBA" id="ARBA00022737"/>
    </source>
</evidence>
<dbReference type="PANTHER" id="PTHR24189:SF71">
    <property type="entry name" value="ANKYRIN REPEAT DOMAIN 39"/>
    <property type="match status" value="1"/>
</dbReference>
<dbReference type="SUPFAM" id="SSF48403">
    <property type="entry name" value="Ankyrin repeat"/>
    <property type="match status" value="1"/>
</dbReference>
<feature type="repeat" description="ANK" evidence="3">
    <location>
        <begin position="128"/>
        <end position="160"/>
    </location>
</feature>
<evidence type="ECO:0000256" key="3">
    <source>
        <dbReference type="PROSITE-ProRule" id="PRU00023"/>
    </source>
</evidence>
<dbReference type="Gene3D" id="1.25.40.20">
    <property type="entry name" value="Ankyrin repeat-containing domain"/>
    <property type="match status" value="1"/>
</dbReference>
<dbReference type="PROSITE" id="PS50088">
    <property type="entry name" value="ANK_REPEAT"/>
    <property type="match status" value="1"/>
</dbReference>
<evidence type="ECO:0000313" key="5">
    <source>
        <dbReference type="EMBL" id="KAF2134362.1"/>
    </source>
</evidence>
<dbReference type="Proteomes" id="UP000799771">
    <property type="component" value="Unassembled WGS sequence"/>
</dbReference>
<name>A0A6A6AQU7_9PLEO</name>
<dbReference type="AlphaFoldDB" id="A0A6A6AQU7"/>
<keyword evidence="1" id="KW-0677">Repeat</keyword>
<protein>
    <submittedName>
        <fullName evidence="5">Uncharacterized protein</fullName>
    </submittedName>
</protein>
<dbReference type="OrthoDB" id="4772757at2759"/>
<evidence type="ECO:0000313" key="6">
    <source>
        <dbReference type="Proteomes" id="UP000799771"/>
    </source>
</evidence>
<dbReference type="PROSITE" id="PS50297">
    <property type="entry name" value="ANK_REP_REGION"/>
    <property type="match status" value="1"/>
</dbReference>
<evidence type="ECO:0000256" key="2">
    <source>
        <dbReference type="ARBA" id="ARBA00023043"/>
    </source>
</evidence>
<dbReference type="GO" id="GO:0005737">
    <property type="term" value="C:cytoplasm"/>
    <property type="evidence" value="ECO:0007669"/>
    <property type="project" value="TreeGrafter"/>
</dbReference>
<dbReference type="GeneID" id="54411520"/>
<dbReference type="EMBL" id="ML977497">
    <property type="protein sequence ID" value="KAF2134362.1"/>
    <property type="molecule type" value="Genomic_DNA"/>
</dbReference>
<keyword evidence="2 3" id="KW-0040">ANK repeat</keyword>
<organism evidence="5 6">
    <name type="scientific">Dothidotthia symphoricarpi CBS 119687</name>
    <dbReference type="NCBI Taxonomy" id="1392245"/>
    <lineage>
        <taxon>Eukaryota</taxon>
        <taxon>Fungi</taxon>
        <taxon>Dikarya</taxon>
        <taxon>Ascomycota</taxon>
        <taxon>Pezizomycotina</taxon>
        <taxon>Dothideomycetes</taxon>
        <taxon>Pleosporomycetidae</taxon>
        <taxon>Pleosporales</taxon>
        <taxon>Dothidotthiaceae</taxon>
        <taxon>Dothidotthia</taxon>
    </lineage>
</organism>
<feature type="region of interest" description="Disordered" evidence="4">
    <location>
        <begin position="178"/>
        <end position="198"/>
    </location>
</feature>
<evidence type="ECO:0000256" key="4">
    <source>
        <dbReference type="SAM" id="MobiDB-lite"/>
    </source>
</evidence>
<dbReference type="InterPro" id="IPR002110">
    <property type="entry name" value="Ankyrin_rpt"/>
</dbReference>
<accession>A0A6A6AQU7</accession>
<keyword evidence="6" id="KW-1185">Reference proteome</keyword>
<reference evidence="5" key="1">
    <citation type="journal article" date="2020" name="Stud. Mycol.">
        <title>101 Dothideomycetes genomes: a test case for predicting lifestyles and emergence of pathogens.</title>
        <authorList>
            <person name="Haridas S."/>
            <person name="Albert R."/>
            <person name="Binder M."/>
            <person name="Bloem J."/>
            <person name="Labutti K."/>
            <person name="Salamov A."/>
            <person name="Andreopoulos B."/>
            <person name="Baker S."/>
            <person name="Barry K."/>
            <person name="Bills G."/>
            <person name="Bluhm B."/>
            <person name="Cannon C."/>
            <person name="Castanera R."/>
            <person name="Culley D."/>
            <person name="Daum C."/>
            <person name="Ezra D."/>
            <person name="Gonzalez J."/>
            <person name="Henrissat B."/>
            <person name="Kuo A."/>
            <person name="Liang C."/>
            <person name="Lipzen A."/>
            <person name="Lutzoni F."/>
            <person name="Magnuson J."/>
            <person name="Mondo S."/>
            <person name="Nolan M."/>
            <person name="Ohm R."/>
            <person name="Pangilinan J."/>
            <person name="Park H.-J."/>
            <person name="Ramirez L."/>
            <person name="Alfaro M."/>
            <person name="Sun H."/>
            <person name="Tritt A."/>
            <person name="Yoshinaga Y."/>
            <person name="Zwiers L.-H."/>
            <person name="Turgeon B."/>
            <person name="Goodwin S."/>
            <person name="Spatafora J."/>
            <person name="Crous P."/>
            <person name="Grigoriev I."/>
        </authorList>
    </citation>
    <scope>NUCLEOTIDE SEQUENCE</scope>
    <source>
        <strain evidence="5">CBS 119687</strain>
    </source>
</reference>
<proteinExistence type="predicted"/>
<dbReference type="GO" id="GO:0005634">
    <property type="term" value="C:nucleus"/>
    <property type="evidence" value="ECO:0007669"/>
    <property type="project" value="TreeGrafter"/>
</dbReference>
<feature type="compositionally biased region" description="Basic and acidic residues" evidence="4">
    <location>
        <begin position="178"/>
        <end position="192"/>
    </location>
</feature>
<sequence>MKAGSTTKLICKQPNHRCFQNDITTTLTSIEQAPHSTDHVTRSVTASGLGGFTTHISLIEANAVSIDYYFCRENGADANYSMVVVWGGAIVIAAEAGETEAVRLLLERGEDVNEVGVGHPTDPRVIEEMGTALHKSVTEGHVGTVKLLLEHSSDVNLQDIQRRTPLALATRPEIAVLHRDSGTKQGRGRADIPEQDAN</sequence>
<dbReference type="InterPro" id="IPR050745">
    <property type="entry name" value="Multifunctional_regulatory"/>
</dbReference>
<dbReference type="SMART" id="SM00248">
    <property type="entry name" value="ANK"/>
    <property type="match status" value="2"/>
</dbReference>
<dbReference type="RefSeq" id="XP_033528749.1">
    <property type="nucleotide sequence ID" value="XM_033671088.1"/>
</dbReference>